<organism evidence="1 2">
    <name type="scientific">Polyangium sorediatum</name>
    <dbReference type="NCBI Taxonomy" id="889274"/>
    <lineage>
        <taxon>Bacteria</taxon>
        <taxon>Pseudomonadati</taxon>
        <taxon>Myxococcota</taxon>
        <taxon>Polyangia</taxon>
        <taxon>Polyangiales</taxon>
        <taxon>Polyangiaceae</taxon>
        <taxon>Polyangium</taxon>
    </lineage>
</organism>
<reference evidence="1 2" key="1">
    <citation type="submission" date="2023-04" db="EMBL/GenBank/DDBJ databases">
        <title>The genome sequence of Polyangium sorediatum DSM14670.</title>
        <authorList>
            <person name="Zhang X."/>
        </authorList>
    </citation>
    <scope>NUCLEOTIDE SEQUENCE [LARGE SCALE GENOMIC DNA]</scope>
    <source>
        <strain evidence="1 2">DSM 14670</strain>
    </source>
</reference>
<proteinExistence type="predicted"/>
<comment type="caution">
    <text evidence="1">The sequence shown here is derived from an EMBL/GenBank/DDBJ whole genome shotgun (WGS) entry which is preliminary data.</text>
</comment>
<accession>A0ABT6PAQ1</accession>
<dbReference type="RefSeq" id="WP_136973426.1">
    <property type="nucleotide sequence ID" value="NZ_JARZHI010000172.1"/>
</dbReference>
<evidence type="ECO:0000313" key="1">
    <source>
        <dbReference type="EMBL" id="MDI1437714.1"/>
    </source>
</evidence>
<protein>
    <recommendedName>
        <fullName evidence="3">HNH nuclease domain-containing protein</fullName>
    </recommendedName>
</protein>
<evidence type="ECO:0000313" key="2">
    <source>
        <dbReference type="Proteomes" id="UP001160301"/>
    </source>
</evidence>
<evidence type="ECO:0008006" key="3">
    <source>
        <dbReference type="Google" id="ProtNLM"/>
    </source>
</evidence>
<gene>
    <name evidence="1" type="ORF">QHF89_49885</name>
</gene>
<sequence length="167" mass="19057">MPILDPKIPVAARSIDALQRHVGRVQAITGTRNNNALLVNPGDARRQVWVRPTYADYRDAWIRVFTYIADPANMDVDHIYNKARAQVVGYDYVRLFLVEKGVNRNHGRVERLLVRVSLAPGRLTRDPDIAYATNWNIAKISGNRVGRENVRYDQAAALDWLVSENFM</sequence>
<keyword evidence="2" id="KW-1185">Reference proteome</keyword>
<dbReference type="EMBL" id="JARZHI010000172">
    <property type="protein sequence ID" value="MDI1437714.1"/>
    <property type="molecule type" value="Genomic_DNA"/>
</dbReference>
<dbReference type="Proteomes" id="UP001160301">
    <property type="component" value="Unassembled WGS sequence"/>
</dbReference>
<name>A0ABT6PAQ1_9BACT</name>